<evidence type="ECO:0008006" key="3">
    <source>
        <dbReference type="Google" id="ProtNLM"/>
    </source>
</evidence>
<proteinExistence type="predicted"/>
<organism evidence="2">
    <name type="scientific">hydrothermal vent metagenome</name>
    <dbReference type="NCBI Taxonomy" id="652676"/>
    <lineage>
        <taxon>unclassified sequences</taxon>
        <taxon>metagenomes</taxon>
        <taxon>ecological metagenomes</taxon>
    </lineage>
</organism>
<protein>
    <recommendedName>
        <fullName evidence="3">Alginate export domain-containing protein</fullName>
    </recommendedName>
</protein>
<sequence>MRVNNLKTLLEKQVGWAEQREAQQYTVTGKMVGFRSLYFRAQPNLRLLHFCVYSLFIFIVPVSANALEQEVSGYVGLEYRYFPADPSDPRQHGNNASVSIEPEYYAEWEDGQQSFTFKPFARLDQGDDERSHFDIREMMWLKTEDDWELHLGVGKVFWGVTEVVHLVDIVNQVDLVEDFFLDERLGQPMVNLALIKDWGTVDLFILPGFRERTYPGVNGRPRSIPWVDTAQTTYESSKGKQHVDYAARWSDSWGDWDIGFNYFNGTSREPRFTVGQSSEGETVFIPNYDLIAQVSTDIQATLEAWLLKFEGYHRSGQGQSYYAATGGFEYSFYGVFESNNDLGIVFEYMYDQREDDAPTPFQNDFFLGTRLTLNDEQSSDLLAGIIRDFRYNRYYFILEASRRVGDSWKVSVDALYFSEPPVSDPGYSFRNDDYLQLEVQYYF</sequence>
<gene>
    <name evidence="2" type="ORF">MNBD_GAMMA25-635</name>
</gene>
<evidence type="ECO:0000256" key="1">
    <source>
        <dbReference type="SAM" id="Phobius"/>
    </source>
</evidence>
<keyword evidence="1" id="KW-0472">Membrane</keyword>
<accession>A0A3B1BHY7</accession>
<keyword evidence="1" id="KW-0812">Transmembrane</keyword>
<dbReference type="EMBL" id="UOFY01000046">
    <property type="protein sequence ID" value="VAX10160.1"/>
    <property type="molecule type" value="Genomic_DNA"/>
</dbReference>
<reference evidence="2" key="1">
    <citation type="submission" date="2018-06" db="EMBL/GenBank/DDBJ databases">
        <authorList>
            <person name="Zhirakovskaya E."/>
        </authorList>
    </citation>
    <scope>NUCLEOTIDE SEQUENCE</scope>
</reference>
<evidence type="ECO:0000313" key="2">
    <source>
        <dbReference type="EMBL" id="VAX10160.1"/>
    </source>
</evidence>
<keyword evidence="1" id="KW-1133">Transmembrane helix</keyword>
<name>A0A3B1BHY7_9ZZZZ</name>
<feature type="transmembrane region" description="Helical" evidence="1">
    <location>
        <begin position="45"/>
        <end position="64"/>
    </location>
</feature>
<dbReference type="AlphaFoldDB" id="A0A3B1BHY7"/>